<dbReference type="InterPro" id="IPR013986">
    <property type="entry name" value="DExx_box_DNA_helicase_dom_sf"/>
</dbReference>
<dbReference type="SUPFAM" id="SSF52980">
    <property type="entry name" value="Restriction endonuclease-like"/>
    <property type="match status" value="1"/>
</dbReference>
<keyword evidence="5" id="KW-0347">Helicase</keyword>
<evidence type="ECO:0000256" key="10">
    <source>
        <dbReference type="SAM" id="MobiDB-lite"/>
    </source>
</evidence>
<dbReference type="PANTHER" id="PTHR30591:SF1">
    <property type="entry name" value="RECBCD ENZYME SUBUNIT RECC"/>
    <property type="match status" value="1"/>
</dbReference>
<organism evidence="12 13">
    <name type="scientific">Desulfobotulus pelophilus</name>
    <dbReference type="NCBI Taxonomy" id="2823377"/>
    <lineage>
        <taxon>Bacteria</taxon>
        <taxon>Pseudomonadati</taxon>
        <taxon>Thermodesulfobacteriota</taxon>
        <taxon>Desulfobacteria</taxon>
        <taxon>Desulfobacterales</taxon>
        <taxon>Desulfobacteraceae</taxon>
        <taxon>Desulfobotulus</taxon>
    </lineage>
</organism>
<evidence type="ECO:0000259" key="11">
    <source>
        <dbReference type="Pfam" id="PF17946"/>
    </source>
</evidence>
<evidence type="ECO:0000256" key="6">
    <source>
        <dbReference type="ARBA" id="ARBA00022839"/>
    </source>
</evidence>
<dbReference type="InterPro" id="IPR006697">
    <property type="entry name" value="RecC"/>
</dbReference>
<sequence>MQRFVSNRMEVLAANLAAHLMEDPPDPMEPEIIVVQSRGMERWLSMEMAKWTGIASHARFLFPASLMTRLLRPLKPLFPEEDPWKPDSLRWACFEALARLPDSPDSGAVSRYMGHDPLKRFQLGDMLADLFDQYLMFRPDRILGWERGEEDHFQAGLWRMLHKAMEAPHRVMLLQKASVFLKNVKLPRRISIFGVSALPPLYLDFMEQLSEFVDIRWYLLDPCQEYWGEVRCESFWENSVIRAEETGLSAEDLHAEKGHPLLTSLGRTGQDFFRRLAGMKGDERRHSPEPGMDTLLHRLQSRILSLDLLPGEALSEAMLYNDDSIAIHRCHGPMREMEVLRDQIVRLFSQENPPKPRDILVMFPDVGAYAPYIDAVFSRPLPDGRRIPHSISERPLAMENSLAGLLMRVLQLMDSRFGASEVFDLMEAEPIAKKIGLDDEGLDRIRSWLVDTRIRWGLDAAFKEAMDLPGLASQTWRFGLDRMVLGMAMEDEGGMPQKGGILPHDPMGPEAADTLNSLLGFMDRLTAFYGETKMERSPREWMDLLWDLVQGLFHEDAENTEEFLGLRVLLDSFVEETRLGNLKEKLSFPLMRSVLGQRLEKPGQGGLMLGGGITFCAMVPMRCIPFSVVCLSGMNDGAFPRSRPRPAFDIMQQDPRPGDRSSRDDDRYLFLETLLSARDKLWITCTGFRPEDDQPLPPSVLVQELLDVVQGDEGELPPQLLQNHPMQPFSSKLFVEKEAKPGKPFSFHAPFRDIAEALYAKKDPAHAVFQDGRLEPDAQPRTILLEDLIRFYEDPSAFFLKRILGLAMEREEEAPEDRENFTLNGLDAYIIKEALGTAFLEGRDGAVVLERLEAEGRLPMGTPGQHHVDALMMEARALAGLVNDTAGEICMEQEPFVLQVGGGYLQGTLSRIHGDGEKRWRPGSLRAKDLLIGWLRFLVRRSLGMEQDLHLVGMGKKGGQRCSFYAGSFAQDRALAHLGSFMELYQSASLRPVPFFPSISKLWAEAFLKKKSFKEMEEVLITAWEGGDFHFRESSPADILLWRGRNPLEDPFAEMAETIWLPIMEVLKENQ</sequence>
<evidence type="ECO:0000256" key="4">
    <source>
        <dbReference type="ARBA" id="ARBA00022801"/>
    </source>
</evidence>
<evidence type="ECO:0000256" key="1">
    <source>
        <dbReference type="ARBA" id="ARBA00022722"/>
    </source>
</evidence>
<evidence type="ECO:0000256" key="5">
    <source>
        <dbReference type="ARBA" id="ARBA00022806"/>
    </source>
</evidence>
<reference evidence="12 13" key="1">
    <citation type="submission" date="2022-11" db="EMBL/GenBank/DDBJ databases">
        <title>Desulfobotulus tamanensis H1 sp. nov. - anaerobic, alkaliphilic, sulphate reducing bacterium isolated from terrestrial mud volcano.</title>
        <authorList>
            <person name="Frolova A."/>
            <person name="Merkel A.Y."/>
            <person name="Slobodkin A.I."/>
        </authorList>
    </citation>
    <scope>NUCLEOTIDE SEQUENCE [LARGE SCALE GENOMIC DNA]</scope>
    <source>
        <strain evidence="12 13">H1</strain>
    </source>
</reference>
<dbReference type="Gene3D" id="1.10.10.990">
    <property type="match status" value="1"/>
</dbReference>
<keyword evidence="4 12" id="KW-0378">Hydrolase</keyword>
<dbReference type="InterPro" id="IPR027417">
    <property type="entry name" value="P-loop_NTPase"/>
</dbReference>
<gene>
    <name evidence="12" type="primary">recC</name>
    <name evidence="12" type="ORF">OOT00_09875</name>
</gene>
<evidence type="ECO:0000256" key="9">
    <source>
        <dbReference type="ARBA" id="ARBA00023204"/>
    </source>
</evidence>
<keyword evidence="1" id="KW-0540">Nuclease</keyword>
<dbReference type="Proteomes" id="UP001209681">
    <property type="component" value="Unassembled WGS sequence"/>
</dbReference>
<dbReference type="Pfam" id="PF17946">
    <property type="entry name" value="RecC_C"/>
    <property type="match status" value="1"/>
</dbReference>
<keyword evidence="3" id="KW-0227">DNA damage</keyword>
<keyword evidence="7" id="KW-0067">ATP-binding</keyword>
<evidence type="ECO:0000256" key="8">
    <source>
        <dbReference type="ARBA" id="ARBA00023125"/>
    </source>
</evidence>
<evidence type="ECO:0000256" key="7">
    <source>
        <dbReference type="ARBA" id="ARBA00022840"/>
    </source>
</evidence>
<dbReference type="GO" id="GO:0008854">
    <property type="term" value="F:exodeoxyribonuclease V activity"/>
    <property type="evidence" value="ECO:0007669"/>
    <property type="project" value="UniProtKB-EC"/>
</dbReference>
<dbReference type="RefSeq" id="WP_265425210.1">
    <property type="nucleotide sequence ID" value="NZ_JAPFPW010000010.1"/>
</dbReference>
<keyword evidence="13" id="KW-1185">Reference proteome</keyword>
<feature type="domain" description="RecC C-terminal" evidence="11">
    <location>
        <begin position="780"/>
        <end position="1006"/>
    </location>
</feature>
<keyword evidence="9" id="KW-0234">DNA repair</keyword>
<dbReference type="SUPFAM" id="SSF52540">
    <property type="entry name" value="P-loop containing nucleoside triphosphate hydrolases"/>
    <property type="match status" value="2"/>
</dbReference>
<feature type="region of interest" description="Disordered" evidence="10">
    <location>
        <begin position="642"/>
        <end position="664"/>
    </location>
</feature>
<proteinExistence type="inferred from homology"/>
<dbReference type="Gene3D" id="3.40.50.10930">
    <property type="match status" value="1"/>
</dbReference>
<dbReference type="EC" id="3.1.11.5" evidence="12"/>
<dbReference type="Gene3D" id="1.10.10.160">
    <property type="match status" value="1"/>
</dbReference>
<dbReference type="Gene3D" id="3.40.50.300">
    <property type="entry name" value="P-loop containing nucleotide triphosphate hydrolases"/>
    <property type="match status" value="2"/>
</dbReference>
<dbReference type="InterPro" id="IPR011335">
    <property type="entry name" value="Restrct_endonuc-II-like"/>
</dbReference>
<accession>A0ABT3NA16</accession>
<dbReference type="NCBIfam" id="TIGR01450">
    <property type="entry name" value="recC"/>
    <property type="match status" value="1"/>
</dbReference>
<dbReference type="PIRSF" id="PIRSF000980">
    <property type="entry name" value="RecC"/>
    <property type="match status" value="1"/>
</dbReference>
<keyword evidence="8" id="KW-0238">DNA-binding</keyword>
<evidence type="ECO:0000313" key="13">
    <source>
        <dbReference type="Proteomes" id="UP001209681"/>
    </source>
</evidence>
<keyword evidence="2" id="KW-0547">Nucleotide-binding</keyword>
<dbReference type="HAMAP" id="MF_01486">
    <property type="entry name" value="RecC"/>
    <property type="match status" value="1"/>
</dbReference>
<protein>
    <submittedName>
        <fullName evidence="12">Exodeoxyribonuclease V subunit gamma</fullName>
        <ecNumber evidence="12">3.1.11.5</ecNumber>
    </submittedName>
</protein>
<keyword evidence="6" id="KW-0269">Exonuclease</keyword>
<dbReference type="Pfam" id="PF04257">
    <property type="entry name" value="Exonuc_V_gamma"/>
    <property type="match status" value="1"/>
</dbReference>
<dbReference type="PANTHER" id="PTHR30591">
    <property type="entry name" value="RECBCD ENZYME SUBUNIT RECC"/>
    <property type="match status" value="1"/>
</dbReference>
<evidence type="ECO:0000313" key="12">
    <source>
        <dbReference type="EMBL" id="MCW7754294.1"/>
    </source>
</evidence>
<name>A0ABT3NA16_9BACT</name>
<dbReference type="InterPro" id="IPR041500">
    <property type="entry name" value="RecC_C"/>
</dbReference>
<evidence type="ECO:0000256" key="2">
    <source>
        <dbReference type="ARBA" id="ARBA00022741"/>
    </source>
</evidence>
<dbReference type="EMBL" id="JAPFPW010000010">
    <property type="protein sequence ID" value="MCW7754294.1"/>
    <property type="molecule type" value="Genomic_DNA"/>
</dbReference>
<evidence type="ECO:0000256" key="3">
    <source>
        <dbReference type="ARBA" id="ARBA00022763"/>
    </source>
</evidence>
<comment type="caution">
    <text evidence="12">The sequence shown here is derived from an EMBL/GenBank/DDBJ whole genome shotgun (WGS) entry which is preliminary data.</text>
</comment>